<feature type="domain" description="AMP-dependent synthetase/ligase" evidence="3">
    <location>
        <begin position="11"/>
        <end position="336"/>
    </location>
</feature>
<dbReference type="InterPro" id="IPR013120">
    <property type="entry name" value="FAR_NAD-bd"/>
</dbReference>
<dbReference type="Pfam" id="PF07993">
    <property type="entry name" value="NAD_binding_4"/>
    <property type="match status" value="1"/>
</dbReference>
<proteinExistence type="predicted"/>
<dbReference type="Gene3D" id="3.40.50.12780">
    <property type="entry name" value="N-terminal domain of ligase-like"/>
    <property type="match status" value="1"/>
</dbReference>
<dbReference type="PROSITE" id="PS00455">
    <property type="entry name" value="AMP_BINDING"/>
    <property type="match status" value="1"/>
</dbReference>
<accession>A0A6B2KWU2</accession>
<evidence type="ECO:0008006" key="6">
    <source>
        <dbReference type="Google" id="ProtNLM"/>
    </source>
</evidence>
<dbReference type="Gene3D" id="3.40.50.720">
    <property type="entry name" value="NAD(P)-binding Rossmann-like Domain"/>
    <property type="match status" value="1"/>
</dbReference>
<dbReference type="InterPro" id="IPR036291">
    <property type="entry name" value="NAD(P)-bd_dom_sf"/>
</dbReference>
<dbReference type="AlphaFoldDB" id="A0A6B2KWU2"/>
<evidence type="ECO:0000259" key="4">
    <source>
        <dbReference type="Pfam" id="PF07993"/>
    </source>
</evidence>
<evidence type="ECO:0000256" key="1">
    <source>
        <dbReference type="ARBA" id="ARBA00022450"/>
    </source>
</evidence>
<dbReference type="InterPro" id="IPR010080">
    <property type="entry name" value="Thioester_reductase-like_dom"/>
</dbReference>
<dbReference type="InterPro" id="IPR042099">
    <property type="entry name" value="ANL_N_sf"/>
</dbReference>
<dbReference type="InterPro" id="IPR020845">
    <property type="entry name" value="AMP-binding_CS"/>
</dbReference>
<dbReference type="SUPFAM" id="SSF51735">
    <property type="entry name" value="NAD(P)-binding Rossmann-fold domains"/>
    <property type="match status" value="1"/>
</dbReference>
<name>A0A6B2KWU2_9EUKA</name>
<evidence type="ECO:0000259" key="3">
    <source>
        <dbReference type="Pfam" id="PF00501"/>
    </source>
</evidence>
<reference evidence="5" key="1">
    <citation type="journal article" date="2020" name="J. Eukaryot. Microbiol.">
        <title>De novo Sequencing, Assembly and Annotation of the Transcriptome for the Free-Living Testate Amoeba Arcella intermedia.</title>
        <authorList>
            <person name="Ribeiro G.M."/>
            <person name="Porfirio-Sousa A.L."/>
            <person name="Maurer-Alcala X.X."/>
            <person name="Katz L.A."/>
            <person name="Lahr D.J.G."/>
        </authorList>
    </citation>
    <scope>NUCLEOTIDE SEQUENCE</scope>
</reference>
<evidence type="ECO:0000313" key="5">
    <source>
        <dbReference type="EMBL" id="NDV29254.1"/>
    </source>
</evidence>
<dbReference type="PANTHER" id="PTHR43272:SF91">
    <property type="entry name" value="CARRIER DOMAIN-CONTAINING PROTEIN"/>
    <property type="match status" value="1"/>
</dbReference>
<feature type="domain" description="Thioester reductase (TE)" evidence="4">
    <location>
        <begin position="626"/>
        <end position="853"/>
    </location>
</feature>
<dbReference type="EMBL" id="GIBP01000285">
    <property type="protein sequence ID" value="NDV29254.1"/>
    <property type="molecule type" value="Transcribed_RNA"/>
</dbReference>
<dbReference type="NCBIfam" id="TIGR01746">
    <property type="entry name" value="Thioester-redct"/>
    <property type="match status" value="1"/>
</dbReference>
<dbReference type="InterPro" id="IPR000873">
    <property type="entry name" value="AMP-dep_synth/lig_dom"/>
</dbReference>
<dbReference type="GO" id="GO:0016020">
    <property type="term" value="C:membrane"/>
    <property type="evidence" value="ECO:0007669"/>
    <property type="project" value="TreeGrafter"/>
</dbReference>
<evidence type="ECO:0000256" key="2">
    <source>
        <dbReference type="ARBA" id="ARBA00022553"/>
    </source>
</evidence>
<protein>
    <recommendedName>
        <fullName evidence="6">Carrier domain-containing protein</fullName>
    </recommendedName>
</protein>
<dbReference type="GO" id="GO:0004467">
    <property type="term" value="F:long-chain fatty acid-CoA ligase activity"/>
    <property type="evidence" value="ECO:0007669"/>
    <property type="project" value="TreeGrafter"/>
</dbReference>
<dbReference type="Pfam" id="PF00501">
    <property type="entry name" value="AMP-binding"/>
    <property type="match status" value="1"/>
</dbReference>
<dbReference type="SUPFAM" id="SSF56801">
    <property type="entry name" value="Acetyl-CoA synthetase-like"/>
    <property type="match status" value="1"/>
</dbReference>
<keyword evidence="2" id="KW-0597">Phosphoprotein</keyword>
<dbReference type="PANTHER" id="PTHR43272">
    <property type="entry name" value="LONG-CHAIN-FATTY-ACID--COA LIGASE"/>
    <property type="match status" value="1"/>
</dbReference>
<sequence length="968" mass="110121">MHSAKEEAPCHVGIASRNGVPPYIAEYGCLFGGLVSVFIHYSLEHGEIEHIINNASIQIIVCERSFSRIFLRYIHLCPSLKYIVVFDDLLHRDEGFCSLLENHPLLKEFDDILELAKQNTVPFLPPLGSDIFTIIYTSGSTGLPKGVVYTHNSWNSDMVPYPQNLLVGVSYQPLSHIVDRHHVAVTLFNGGRIGTIPDPSLIFEDMRLIGPTILFGAPRFYSLIFQQWKILTKHFSDQDAYAEIRKAFGERIKVLVSGGAAMPNEIEQFLKDCFKCPVFIGYGTTESGNISFNNNKLENVEWKLLDLPSLGYLKSDKPYPRGELCVKNSNMFSGYYNDPDKTEEAFYEGYFRTGDIVEIIGNEFKVIARTKETIKLLNGEFVQPLRLEAIYSKSSWVHQIYVHASNSNQYLIGIVVLSLPAVEEYKQKKMLNQLDDTFINNRKFHDKVLKELIKTAFQLGCQKHELLSALILLPHSNSFSVENGCLNSSYKIKRLAIMKKFQKEIDTIYSTFQSQNFDLSSLLEEFKLSDNEKKLSFRQIGKTSVDAKILVNKLRTSGKIIQEKKLVKQLLGKDVPLGVIEKQIENQQRLDIEQFPQYDINLDSQLDPSIQTTNLPKPDKIKTVFITGATGFLGRYFLYEVLMNTDYHIICLSREKNTLKKVFNHSSLWIEKNVLQRRVSICVGELSLPRFGLPLDQYQELCERVDTIVHFAANVNLKLDYGPLRTVNVLGTLEIIRFATTCKLKFLHFASTTDVLQNLEEETMVYRSDIPLQASGYTQTKMVAENLIIQAQARGVPSTIYRIGNVFGDTLTGFVPSNDFFSLLLIHSILTRTIPPMGSAKANLTPVNFLSKVLLKFLNNPQPGQAFHIRNVEAVPLSFFQRCLEGALHHSIQQIPYKEWEEAIFNTNNPLRSIWKKSETGEFPKLGSKTILSPNYFAFLKEVQLSPPPLDESYFQKIILFLSSNKSL</sequence>
<organism evidence="5">
    <name type="scientific">Arcella intermedia</name>
    <dbReference type="NCBI Taxonomy" id="1963864"/>
    <lineage>
        <taxon>Eukaryota</taxon>
        <taxon>Amoebozoa</taxon>
        <taxon>Tubulinea</taxon>
        <taxon>Elardia</taxon>
        <taxon>Arcellinida</taxon>
        <taxon>Sphaerothecina</taxon>
        <taxon>Arcellidae</taxon>
        <taxon>Arcella</taxon>
    </lineage>
</organism>
<keyword evidence="1" id="KW-0596">Phosphopantetheine</keyword>
<dbReference type="GO" id="GO:0005783">
    <property type="term" value="C:endoplasmic reticulum"/>
    <property type="evidence" value="ECO:0007669"/>
    <property type="project" value="TreeGrafter"/>
</dbReference>